<dbReference type="EMBL" id="JAVFWL010000002">
    <property type="protein sequence ID" value="KAK6737232.1"/>
    <property type="molecule type" value="Genomic_DNA"/>
</dbReference>
<sequence>MAEHPRRKSPTRKADVFAAQKYQLEAPLNTITSTSLKKTMNFFFALDLRNKGRCSAFGKRSVAARSTVRNRPSANQAFHPSEVDKSVHTRLGG</sequence>
<comment type="caution">
    <text evidence="2">The sequence shown here is derived from an EMBL/GenBank/DDBJ whole genome shotgun (WGS) entry which is preliminary data.</text>
</comment>
<feature type="compositionally biased region" description="Polar residues" evidence="1">
    <location>
        <begin position="67"/>
        <end position="78"/>
    </location>
</feature>
<gene>
    <name evidence="2" type="primary">Necator_chrII.g7535</name>
    <name evidence="2" type="ORF">RB195_019741</name>
</gene>
<accession>A0ABR1CHJ1</accession>
<organism evidence="2 3">
    <name type="scientific">Necator americanus</name>
    <name type="common">Human hookworm</name>
    <dbReference type="NCBI Taxonomy" id="51031"/>
    <lineage>
        <taxon>Eukaryota</taxon>
        <taxon>Metazoa</taxon>
        <taxon>Ecdysozoa</taxon>
        <taxon>Nematoda</taxon>
        <taxon>Chromadorea</taxon>
        <taxon>Rhabditida</taxon>
        <taxon>Rhabditina</taxon>
        <taxon>Rhabditomorpha</taxon>
        <taxon>Strongyloidea</taxon>
        <taxon>Ancylostomatidae</taxon>
        <taxon>Bunostominae</taxon>
        <taxon>Necator</taxon>
    </lineage>
</organism>
<feature type="region of interest" description="Disordered" evidence="1">
    <location>
        <begin position="65"/>
        <end position="93"/>
    </location>
</feature>
<protein>
    <submittedName>
        <fullName evidence="2">Uncharacterized protein</fullName>
    </submittedName>
</protein>
<evidence type="ECO:0000313" key="2">
    <source>
        <dbReference type="EMBL" id="KAK6737232.1"/>
    </source>
</evidence>
<keyword evidence="3" id="KW-1185">Reference proteome</keyword>
<evidence type="ECO:0000256" key="1">
    <source>
        <dbReference type="SAM" id="MobiDB-lite"/>
    </source>
</evidence>
<proteinExistence type="predicted"/>
<reference evidence="2 3" key="1">
    <citation type="submission" date="2023-08" db="EMBL/GenBank/DDBJ databases">
        <title>A Necator americanus chromosomal reference genome.</title>
        <authorList>
            <person name="Ilik V."/>
            <person name="Petrzelkova K.J."/>
            <person name="Pardy F."/>
            <person name="Fuh T."/>
            <person name="Niatou-Singa F.S."/>
            <person name="Gouil Q."/>
            <person name="Baker L."/>
            <person name="Ritchie M.E."/>
            <person name="Jex A.R."/>
            <person name="Gazzola D."/>
            <person name="Li H."/>
            <person name="Toshio Fujiwara R."/>
            <person name="Zhan B."/>
            <person name="Aroian R.V."/>
            <person name="Pafco B."/>
            <person name="Schwarz E.M."/>
        </authorList>
    </citation>
    <scope>NUCLEOTIDE SEQUENCE [LARGE SCALE GENOMIC DNA]</scope>
    <source>
        <strain evidence="2 3">Aroian</strain>
        <tissue evidence="2">Whole animal</tissue>
    </source>
</reference>
<evidence type="ECO:0000313" key="3">
    <source>
        <dbReference type="Proteomes" id="UP001303046"/>
    </source>
</evidence>
<name>A0ABR1CHJ1_NECAM</name>
<dbReference type="Proteomes" id="UP001303046">
    <property type="component" value="Unassembled WGS sequence"/>
</dbReference>